<dbReference type="Pfam" id="PF08276">
    <property type="entry name" value="PAN_2"/>
    <property type="match status" value="1"/>
</dbReference>
<keyword evidence="11 20" id="KW-1133">Transmembrane helix</keyword>
<keyword evidence="6 21" id="KW-0732">Signal</keyword>
<dbReference type="GO" id="GO:0004674">
    <property type="term" value="F:protein serine/threonine kinase activity"/>
    <property type="evidence" value="ECO:0007669"/>
    <property type="project" value="UniProtKB-KW"/>
</dbReference>
<dbReference type="PROSITE" id="PS50011">
    <property type="entry name" value="PROTEIN_KINASE_DOM"/>
    <property type="match status" value="1"/>
</dbReference>
<evidence type="ECO:0000256" key="14">
    <source>
        <dbReference type="ARBA" id="ARBA00023170"/>
    </source>
</evidence>
<evidence type="ECO:0000256" key="19">
    <source>
        <dbReference type="PROSITE-ProRule" id="PRU10141"/>
    </source>
</evidence>
<organism evidence="24 25">
    <name type="scientific">Deinandra increscens subsp. villosa</name>
    <dbReference type="NCBI Taxonomy" id="3103831"/>
    <lineage>
        <taxon>Eukaryota</taxon>
        <taxon>Viridiplantae</taxon>
        <taxon>Streptophyta</taxon>
        <taxon>Embryophyta</taxon>
        <taxon>Tracheophyta</taxon>
        <taxon>Spermatophyta</taxon>
        <taxon>Magnoliopsida</taxon>
        <taxon>eudicotyledons</taxon>
        <taxon>Gunneridae</taxon>
        <taxon>Pentapetalae</taxon>
        <taxon>asterids</taxon>
        <taxon>campanulids</taxon>
        <taxon>Asterales</taxon>
        <taxon>Asteraceae</taxon>
        <taxon>Asteroideae</taxon>
        <taxon>Heliantheae alliance</taxon>
        <taxon>Madieae</taxon>
        <taxon>Madiinae</taxon>
        <taxon>Deinandra</taxon>
    </lineage>
</organism>
<dbReference type="FunFam" id="2.90.10.10:FF:000013">
    <property type="entry name" value="G-type lectin S-receptor-like serine/threonine-protein kinase LECRK1"/>
    <property type="match status" value="1"/>
</dbReference>
<keyword evidence="13" id="KW-1015">Disulfide bond</keyword>
<evidence type="ECO:0000256" key="3">
    <source>
        <dbReference type="ARBA" id="ARBA00022536"/>
    </source>
</evidence>
<evidence type="ECO:0000256" key="1">
    <source>
        <dbReference type="ARBA" id="ARBA00004479"/>
    </source>
</evidence>
<evidence type="ECO:0000256" key="5">
    <source>
        <dbReference type="ARBA" id="ARBA00022692"/>
    </source>
</evidence>
<keyword evidence="9 18" id="KW-0418">Kinase</keyword>
<dbReference type="Gene3D" id="2.90.10.10">
    <property type="entry name" value="Bulb-type lectin domain"/>
    <property type="match status" value="2"/>
</dbReference>
<feature type="transmembrane region" description="Helical" evidence="20">
    <location>
        <begin position="451"/>
        <end position="481"/>
    </location>
</feature>
<proteinExistence type="inferred from homology"/>
<dbReference type="PROSITE" id="PS50927">
    <property type="entry name" value="BULB_LECTIN"/>
    <property type="match status" value="1"/>
</dbReference>
<evidence type="ECO:0000256" key="7">
    <source>
        <dbReference type="ARBA" id="ARBA00022734"/>
    </source>
</evidence>
<keyword evidence="7" id="KW-0430">Lectin</keyword>
<feature type="chain" id="PRO_5042871290" description="Receptor-like serine/threonine-protein kinase" evidence="21">
    <location>
        <begin position="22"/>
        <end position="801"/>
    </location>
</feature>
<dbReference type="GO" id="GO:0030246">
    <property type="term" value="F:carbohydrate binding"/>
    <property type="evidence" value="ECO:0007669"/>
    <property type="project" value="UniProtKB-KW"/>
</dbReference>
<comment type="subcellular location">
    <subcellularLocation>
        <location evidence="1">Membrane</location>
        <topology evidence="1">Single-pass type I membrane protein</topology>
    </subcellularLocation>
</comment>
<dbReference type="Gene3D" id="3.30.200.20">
    <property type="entry name" value="Phosphorylase Kinase, domain 1"/>
    <property type="match status" value="1"/>
</dbReference>
<dbReference type="InterPro" id="IPR000719">
    <property type="entry name" value="Prot_kinase_dom"/>
</dbReference>
<dbReference type="AlphaFoldDB" id="A0AAP0GTG4"/>
<evidence type="ECO:0000256" key="9">
    <source>
        <dbReference type="ARBA" id="ARBA00022777"/>
    </source>
</evidence>
<dbReference type="CDD" id="cd14066">
    <property type="entry name" value="STKc_IRAK"/>
    <property type="match status" value="1"/>
</dbReference>
<keyword evidence="14" id="KW-0675">Receptor</keyword>
<dbReference type="FunFam" id="3.30.200.20:FF:000059">
    <property type="entry name" value="S-receptor-like serine/threonine-protein kinase"/>
    <property type="match status" value="1"/>
</dbReference>
<dbReference type="FunFam" id="2.90.10.30:FF:000001">
    <property type="entry name" value="Serine/threonine-protein kinase"/>
    <property type="match status" value="1"/>
</dbReference>
<evidence type="ECO:0000256" key="12">
    <source>
        <dbReference type="ARBA" id="ARBA00023136"/>
    </source>
</evidence>
<reference evidence="24 25" key="1">
    <citation type="submission" date="2024-04" db="EMBL/GenBank/DDBJ databases">
        <title>The reference genome of an endangered Asteraceae, Deinandra increscens subsp. villosa, native to the Central Coast of California.</title>
        <authorList>
            <person name="Guilliams M."/>
            <person name="Hasenstab-Lehman K."/>
            <person name="Meyer R."/>
            <person name="Mcevoy S."/>
        </authorList>
    </citation>
    <scope>NUCLEOTIDE SEQUENCE [LARGE SCALE GENOMIC DNA]</scope>
    <source>
        <tissue evidence="24">Leaf</tissue>
    </source>
</reference>
<feature type="domain" description="Bulb-type lectin" evidence="23">
    <location>
        <begin position="20"/>
        <end position="147"/>
    </location>
</feature>
<evidence type="ECO:0000259" key="22">
    <source>
        <dbReference type="PROSITE" id="PS50011"/>
    </source>
</evidence>
<feature type="binding site" evidence="19">
    <location>
        <position position="537"/>
    </location>
    <ligand>
        <name>ATP</name>
        <dbReference type="ChEBI" id="CHEBI:30616"/>
    </ligand>
</feature>
<dbReference type="SMART" id="SM00108">
    <property type="entry name" value="B_lectin"/>
    <property type="match status" value="1"/>
</dbReference>
<evidence type="ECO:0000256" key="15">
    <source>
        <dbReference type="ARBA" id="ARBA00023180"/>
    </source>
</evidence>
<feature type="signal peptide" evidence="21">
    <location>
        <begin position="1"/>
        <end position="21"/>
    </location>
</feature>
<evidence type="ECO:0000256" key="20">
    <source>
        <dbReference type="SAM" id="Phobius"/>
    </source>
</evidence>
<gene>
    <name evidence="24" type="ORF">SSX86_023402</name>
</gene>
<keyword evidence="15" id="KW-0325">Glycoprotein</keyword>
<keyword evidence="10 18" id="KW-0067">ATP-binding</keyword>
<evidence type="ECO:0000256" key="8">
    <source>
        <dbReference type="ARBA" id="ARBA00022741"/>
    </source>
</evidence>
<evidence type="ECO:0000256" key="4">
    <source>
        <dbReference type="ARBA" id="ARBA00022679"/>
    </source>
</evidence>
<dbReference type="PROSITE" id="PS00108">
    <property type="entry name" value="PROTEIN_KINASE_ST"/>
    <property type="match status" value="1"/>
</dbReference>
<evidence type="ECO:0000256" key="18">
    <source>
        <dbReference type="PIRNR" id="PIRNR000641"/>
    </source>
</evidence>
<evidence type="ECO:0000256" key="6">
    <source>
        <dbReference type="ARBA" id="ARBA00022729"/>
    </source>
</evidence>
<evidence type="ECO:0000313" key="25">
    <source>
        <dbReference type="Proteomes" id="UP001408789"/>
    </source>
</evidence>
<dbReference type="PROSITE" id="PS00107">
    <property type="entry name" value="PROTEIN_KINASE_ATP"/>
    <property type="match status" value="1"/>
</dbReference>
<dbReference type="InterPro" id="IPR001480">
    <property type="entry name" value="Bulb-type_lectin_dom"/>
</dbReference>
<dbReference type="InterPro" id="IPR011009">
    <property type="entry name" value="Kinase-like_dom_sf"/>
</dbReference>
<dbReference type="GO" id="GO:0016020">
    <property type="term" value="C:membrane"/>
    <property type="evidence" value="ECO:0007669"/>
    <property type="project" value="UniProtKB-SubCell"/>
</dbReference>
<dbReference type="Gene3D" id="1.10.510.10">
    <property type="entry name" value="Transferase(Phosphotransferase) domain 1"/>
    <property type="match status" value="1"/>
</dbReference>
<dbReference type="InterPro" id="IPR051343">
    <property type="entry name" value="G-type_lectin_kinases/EP1-like"/>
</dbReference>
<keyword evidence="25" id="KW-1185">Reference proteome</keyword>
<evidence type="ECO:0000313" key="24">
    <source>
        <dbReference type="EMBL" id="KAK9058560.1"/>
    </source>
</evidence>
<keyword evidence="2 18" id="KW-0723">Serine/threonine-protein kinase</keyword>
<dbReference type="Proteomes" id="UP001408789">
    <property type="component" value="Unassembled WGS sequence"/>
</dbReference>
<accession>A0AAP0GTG4</accession>
<dbReference type="FunFam" id="1.10.510.10:FF:000237">
    <property type="entry name" value="G-type lectin S-receptor-like serine/threonine-protein kinase"/>
    <property type="match status" value="1"/>
</dbReference>
<dbReference type="InterPro" id="IPR024171">
    <property type="entry name" value="SRK-like_kinase"/>
</dbReference>
<comment type="similarity">
    <text evidence="18">Belongs to the protein kinase superfamily. Ser/Thr protein kinase family.</text>
</comment>
<evidence type="ECO:0000256" key="10">
    <source>
        <dbReference type="ARBA" id="ARBA00022840"/>
    </source>
</evidence>
<dbReference type="Pfam" id="PF01453">
    <property type="entry name" value="B_lectin"/>
    <property type="match status" value="1"/>
</dbReference>
<comment type="caution">
    <text evidence="24">The sequence shown here is derived from an EMBL/GenBank/DDBJ whole genome shotgun (WGS) entry which is preliminary data.</text>
</comment>
<dbReference type="PANTHER" id="PTHR47976:SF15">
    <property type="entry name" value="G-TYPE LECTIN S-RECEPTOR-LIKE SERINE_THREONINE-PROTEIN KINASE RLK1"/>
    <property type="match status" value="1"/>
</dbReference>
<feature type="domain" description="Protein kinase" evidence="22">
    <location>
        <begin position="509"/>
        <end position="781"/>
    </location>
</feature>
<dbReference type="SMART" id="SM00220">
    <property type="entry name" value="S_TKc"/>
    <property type="match status" value="1"/>
</dbReference>
<keyword evidence="4 18" id="KW-0808">Transferase</keyword>
<evidence type="ECO:0000256" key="13">
    <source>
        <dbReference type="ARBA" id="ARBA00023157"/>
    </source>
</evidence>
<sequence length="801" mass="90079">MQKPLCLFILSTFFLQILVSAQQIEVNSISVGASLTAAPEAKPWLSSSGDFAFGFHQLQGENTLLLSIWYDKIPEKTIIWYPEGGPRIPTGSKVELTNGSGLLLTDPQGKSVWTSGPVSDIAFAVMNDTGNFMIFGNNSQNIWESFSFPGDTILPSQVLERNGVVYSKTSKTNFSRGRFQLRLLQDGNLVLNTRDIESGYAYTDYYATHTNDLGNQSNSGERLVFDSIGYLYVQRRNGSRFDLTPKQELPFGEYYYRTTLDFDGVFTQYYHPKDLTANSTWGTIWSYPENICLSFRAPEDSGACGYNNVCSLDQENGNRPKCECPKGFSLVDPSNPYGDCKPHFFPNCEGGGPKRNAIDIIELADIDWPYADYVIMNPTTETECKDSCLNDCFCSVAIYRGNKCWKKKLPLSNGKVDYSLGVKAFVKSLKGDVDLPKNPHFSRAKNDRKSLIIVGSTLLGTSVFANIVLIVVLCVGMFLVYHKSTRKLDPVLETNLVRFTYKELVQATNGFKDELGRGAFGIVYKGVIRTNTVAVKKLDRMVHDGEKEFKTEVNAIARTHHKNLVQLLGFCDEGEQRLLVYEYMTNGTLASFLFGKMRPGWNPRCNIALGTAKGLSYLHEECSVQIIHCDIKPQNILLDEYYNARISDFGLAKLLSMNQSRTNTGIRGTKGYVAPEWFRNTPVTVTVDVYSFGVLLLEIVSCRKSVKENENGDEYGTILTDWAWDCYQERRLDVFVENDLEALDDYKKLTTFVMVGLWCVQENPSLRPTMRKVIQMLEGVIEVPEPPCPFPFPVTFCKSSN</sequence>
<keyword evidence="5 20" id="KW-0812">Transmembrane</keyword>
<comment type="catalytic activity">
    <reaction evidence="17 18">
        <text>L-seryl-[protein] + ATP = O-phospho-L-seryl-[protein] + ADP + H(+)</text>
        <dbReference type="Rhea" id="RHEA:17989"/>
        <dbReference type="Rhea" id="RHEA-COMP:9863"/>
        <dbReference type="Rhea" id="RHEA-COMP:11604"/>
        <dbReference type="ChEBI" id="CHEBI:15378"/>
        <dbReference type="ChEBI" id="CHEBI:29999"/>
        <dbReference type="ChEBI" id="CHEBI:30616"/>
        <dbReference type="ChEBI" id="CHEBI:83421"/>
        <dbReference type="ChEBI" id="CHEBI:456216"/>
        <dbReference type="EC" id="2.7.11.1"/>
    </reaction>
</comment>
<evidence type="ECO:0000256" key="17">
    <source>
        <dbReference type="ARBA" id="ARBA00048679"/>
    </source>
</evidence>
<dbReference type="EC" id="2.7.11.1" evidence="18"/>
<dbReference type="InterPro" id="IPR036426">
    <property type="entry name" value="Bulb-type_lectin_dom_sf"/>
</dbReference>
<dbReference type="PANTHER" id="PTHR47976">
    <property type="entry name" value="G-TYPE LECTIN S-RECEPTOR-LIKE SERINE/THREONINE-PROTEIN KINASE SD2-5"/>
    <property type="match status" value="1"/>
</dbReference>
<dbReference type="Pfam" id="PF00069">
    <property type="entry name" value="Pkinase"/>
    <property type="match status" value="1"/>
</dbReference>
<evidence type="ECO:0000259" key="23">
    <source>
        <dbReference type="PROSITE" id="PS50927"/>
    </source>
</evidence>
<comment type="catalytic activity">
    <reaction evidence="16 18">
        <text>L-threonyl-[protein] + ATP = O-phospho-L-threonyl-[protein] + ADP + H(+)</text>
        <dbReference type="Rhea" id="RHEA:46608"/>
        <dbReference type="Rhea" id="RHEA-COMP:11060"/>
        <dbReference type="Rhea" id="RHEA-COMP:11605"/>
        <dbReference type="ChEBI" id="CHEBI:15378"/>
        <dbReference type="ChEBI" id="CHEBI:30013"/>
        <dbReference type="ChEBI" id="CHEBI:30616"/>
        <dbReference type="ChEBI" id="CHEBI:61977"/>
        <dbReference type="ChEBI" id="CHEBI:456216"/>
        <dbReference type="EC" id="2.7.11.1"/>
    </reaction>
</comment>
<dbReference type="PIRSF" id="PIRSF000641">
    <property type="entry name" value="SRK"/>
    <property type="match status" value="1"/>
</dbReference>
<keyword evidence="12 20" id="KW-0472">Membrane</keyword>
<dbReference type="InterPro" id="IPR008271">
    <property type="entry name" value="Ser/Thr_kinase_AS"/>
</dbReference>
<dbReference type="InterPro" id="IPR003609">
    <property type="entry name" value="Pan_app"/>
</dbReference>
<dbReference type="SUPFAM" id="SSF51110">
    <property type="entry name" value="alpha-D-mannose-specific plant lectins"/>
    <property type="match status" value="1"/>
</dbReference>
<dbReference type="GO" id="GO:0005524">
    <property type="term" value="F:ATP binding"/>
    <property type="evidence" value="ECO:0007669"/>
    <property type="project" value="UniProtKB-UniRule"/>
</dbReference>
<dbReference type="InterPro" id="IPR017441">
    <property type="entry name" value="Protein_kinase_ATP_BS"/>
</dbReference>
<protein>
    <recommendedName>
        <fullName evidence="18">Receptor-like serine/threonine-protein kinase</fullName>
        <ecNumber evidence="18">2.7.11.1</ecNumber>
    </recommendedName>
</protein>
<evidence type="ECO:0000256" key="21">
    <source>
        <dbReference type="SAM" id="SignalP"/>
    </source>
</evidence>
<dbReference type="CDD" id="cd01098">
    <property type="entry name" value="PAN_AP_plant"/>
    <property type="match status" value="1"/>
</dbReference>
<keyword evidence="8 18" id="KW-0547">Nucleotide-binding</keyword>
<name>A0AAP0GTG4_9ASTR</name>
<dbReference type="SUPFAM" id="SSF56112">
    <property type="entry name" value="Protein kinase-like (PK-like)"/>
    <property type="match status" value="1"/>
</dbReference>
<evidence type="ECO:0000256" key="16">
    <source>
        <dbReference type="ARBA" id="ARBA00047899"/>
    </source>
</evidence>
<keyword evidence="3" id="KW-0245">EGF-like domain</keyword>
<evidence type="ECO:0000256" key="11">
    <source>
        <dbReference type="ARBA" id="ARBA00022989"/>
    </source>
</evidence>
<evidence type="ECO:0000256" key="2">
    <source>
        <dbReference type="ARBA" id="ARBA00022527"/>
    </source>
</evidence>
<dbReference type="EMBL" id="JBCNJP010000023">
    <property type="protein sequence ID" value="KAK9058560.1"/>
    <property type="molecule type" value="Genomic_DNA"/>
</dbReference>